<keyword evidence="2" id="KW-0472">Membrane</keyword>
<dbReference type="SUPFAM" id="SSF51126">
    <property type="entry name" value="Pectin lyase-like"/>
    <property type="match status" value="1"/>
</dbReference>
<accession>A0ABP9S5N0</accession>
<keyword evidence="4" id="KW-1185">Reference proteome</keyword>
<keyword evidence="2" id="KW-0812">Transmembrane</keyword>
<evidence type="ECO:0008006" key="5">
    <source>
        <dbReference type="Google" id="ProtNLM"/>
    </source>
</evidence>
<organism evidence="3 4">
    <name type="scientific">Rugosimonospora acidiphila</name>
    <dbReference type="NCBI Taxonomy" id="556531"/>
    <lineage>
        <taxon>Bacteria</taxon>
        <taxon>Bacillati</taxon>
        <taxon>Actinomycetota</taxon>
        <taxon>Actinomycetes</taxon>
        <taxon>Micromonosporales</taxon>
        <taxon>Micromonosporaceae</taxon>
        <taxon>Rugosimonospora</taxon>
    </lineage>
</organism>
<reference evidence="4" key="1">
    <citation type="journal article" date="2019" name="Int. J. Syst. Evol. Microbiol.">
        <title>The Global Catalogue of Microorganisms (GCM) 10K type strain sequencing project: providing services to taxonomists for standard genome sequencing and annotation.</title>
        <authorList>
            <consortium name="The Broad Institute Genomics Platform"/>
            <consortium name="The Broad Institute Genome Sequencing Center for Infectious Disease"/>
            <person name="Wu L."/>
            <person name="Ma J."/>
        </authorList>
    </citation>
    <scope>NUCLEOTIDE SEQUENCE [LARGE SCALE GENOMIC DNA]</scope>
    <source>
        <strain evidence="4">JCM 18304</strain>
    </source>
</reference>
<proteinExistence type="predicted"/>
<evidence type="ECO:0000313" key="4">
    <source>
        <dbReference type="Proteomes" id="UP001501570"/>
    </source>
</evidence>
<evidence type="ECO:0000313" key="3">
    <source>
        <dbReference type="EMBL" id="GAA5191682.1"/>
    </source>
</evidence>
<sequence>MSQDERRGLGGWPGARRRHPVGWALVRGLMAGSLVAGVGGLAALDRLAGAPEPSPAALAAASGPDGASTGATGSGATGSGATGGPGTGTPVACDPDALIRAITLANGRQGDTLSLASGCTYTLTANQGGNGLPPIAQRIVVNGNGATITRAAGADPFRFFDVSLGGDLTLNDVTLTNGLAFPARDGGAIVIRRGGTAELNRSTLAGNRSDFFGGAIQNGGSLRISDSTVTGNSSDGGGGIENFARMVVEHTTVTGNHAVGVGGGIALGIRATASISDSTISHNVSDGVNMLAGGGLNIGPAATITIIGSSIADNTSGGPAGGLIDDHATVNLRDTEVTGNHASGVGGGLVNEGGTLALANTRVSDNSSAVAPGGIFTDVPNVAVDVRSTITGNRPTNCAGSPAAAPRCFG</sequence>
<feature type="transmembrane region" description="Helical" evidence="2">
    <location>
        <begin position="21"/>
        <end position="44"/>
    </location>
</feature>
<keyword evidence="2" id="KW-1133">Transmembrane helix</keyword>
<comment type="caution">
    <text evidence="3">The sequence shown here is derived from an EMBL/GenBank/DDBJ whole genome shotgun (WGS) entry which is preliminary data.</text>
</comment>
<feature type="compositionally biased region" description="Gly residues" evidence="1">
    <location>
        <begin position="72"/>
        <end position="87"/>
    </location>
</feature>
<dbReference type="PANTHER" id="PTHR11319:SF35">
    <property type="entry name" value="OUTER MEMBRANE PROTEIN PMPC-RELATED"/>
    <property type="match status" value="1"/>
</dbReference>
<dbReference type="Proteomes" id="UP001501570">
    <property type="component" value="Unassembled WGS sequence"/>
</dbReference>
<dbReference type="InterPro" id="IPR012332">
    <property type="entry name" value="Autotransporter_pectin_lyase_C"/>
</dbReference>
<dbReference type="Gene3D" id="2.160.20.20">
    <property type="match status" value="1"/>
</dbReference>
<dbReference type="RefSeq" id="WP_345633328.1">
    <property type="nucleotide sequence ID" value="NZ_BAABJQ010000016.1"/>
</dbReference>
<feature type="compositionally biased region" description="Low complexity" evidence="1">
    <location>
        <begin position="52"/>
        <end position="71"/>
    </location>
</feature>
<name>A0ABP9S5N0_9ACTN</name>
<gene>
    <name evidence="3" type="ORF">GCM10023322_49630</name>
</gene>
<dbReference type="PANTHER" id="PTHR11319">
    <property type="entry name" value="G PROTEIN-COUPLED RECEPTOR-RELATED"/>
    <property type="match status" value="1"/>
</dbReference>
<evidence type="ECO:0000256" key="1">
    <source>
        <dbReference type="SAM" id="MobiDB-lite"/>
    </source>
</evidence>
<dbReference type="InterPro" id="IPR011050">
    <property type="entry name" value="Pectin_lyase_fold/virulence"/>
</dbReference>
<evidence type="ECO:0000256" key="2">
    <source>
        <dbReference type="SAM" id="Phobius"/>
    </source>
</evidence>
<feature type="region of interest" description="Disordered" evidence="1">
    <location>
        <begin position="52"/>
        <end position="89"/>
    </location>
</feature>
<dbReference type="EMBL" id="BAABJQ010000016">
    <property type="protein sequence ID" value="GAA5191682.1"/>
    <property type="molecule type" value="Genomic_DNA"/>
</dbReference>
<protein>
    <recommendedName>
        <fullName evidence="5">Right-handed parallel beta-helix repeat-containing protein</fullName>
    </recommendedName>
</protein>